<comment type="caution">
    <text evidence="4">The sequence shown here is derived from an EMBL/GenBank/DDBJ whole genome shotgun (WGS) entry which is preliminary data.</text>
</comment>
<dbReference type="PROSITE" id="PS51721">
    <property type="entry name" value="G_CP"/>
    <property type="match status" value="1"/>
</dbReference>
<dbReference type="FunFam" id="3.40.50.300:FF:000876">
    <property type="entry name" value="Mitochondrial GTPase 1"/>
    <property type="match status" value="1"/>
</dbReference>
<dbReference type="Gene3D" id="3.40.50.300">
    <property type="entry name" value="P-loop containing nucleotide triphosphate hydrolases"/>
    <property type="match status" value="1"/>
</dbReference>
<evidence type="ECO:0000313" key="5">
    <source>
        <dbReference type="Proteomes" id="UP000801492"/>
    </source>
</evidence>
<dbReference type="InterPro" id="IPR030378">
    <property type="entry name" value="G_CP_dom"/>
</dbReference>
<keyword evidence="2" id="KW-0342">GTP-binding</keyword>
<evidence type="ECO:0000259" key="3">
    <source>
        <dbReference type="PROSITE" id="PS51721"/>
    </source>
</evidence>
<dbReference type="OrthoDB" id="269151at2759"/>
<gene>
    <name evidence="4" type="ORF">ILUMI_05797</name>
</gene>
<dbReference type="AlphaFoldDB" id="A0A8K0GHT4"/>
<dbReference type="GO" id="GO:0005739">
    <property type="term" value="C:mitochondrion"/>
    <property type="evidence" value="ECO:0007669"/>
    <property type="project" value="TreeGrafter"/>
</dbReference>
<dbReference type="PANTHER" id="PTHR45782:SF4">
    <property type="entry name" value="MITOCHONDRIAL RIBOSOME-ASSOCIATED GTPASE 1"/>
    <property type="match status" value="1"/>
</dbReference>
<name>A0A8K0GHT4_IGNLU</name>
<dbReference type="InterPro" id="IPR027417">
    <property type="entry name" value="P-loop_NTPase"/>
</dbReference>
<evidence type="ECO:0000313" key="4">
    <source>
        <dbReference type="EMBL" id="KAF2900374.1"/>
    </source>
</evidence>
<dbReference type="EMBL" id="VTPC01002229">
    <property type="protein sequence ID" value="KAF2900374.1"/>
    <property type="molecule type" value="Genomic_DNA"/>
</dbReference>
<proteinExistence type="predicted"/>
<dbReference type="SUPFAM" id="SSF52540">
    <property type="entry name" value="P-loop containing nucleoside triphosphate hydrolases"/>
    <property type="match status" value="1"/>
</dbReference>
<dbReference type="Pfam" id="PF01926">
    <property type="entry name" value="MMR_HSR1"/>
    <property type="match status" value="1"/>
</dbReference>
<sequence length="232" mass="26026">MSQRFVGEVFRSTFKTVDKDVLHWFPGHMGKGLKQMQNKLKSVDCIIEVHDARIPFSGRNTEFKYKISGIKPHILVMNKVDLIPQEIIPQITQKLNKDCPNVVFTNCKNQKCKGIKSIFPLAQDLINNSDRFNRSNEEDFCIMIIGIPNVGKSSLVNSLRNRFLRKASAAPVGAVPGITRSVMNKIKMCEKPLFYMLDTPGILTPTIASTDVGLKLALCATIQDHLVGQIVR</sequence>
<evidence type="ECO:0000256" key="2">
    <source>
        <dbReference type="ARBA" id="ARBA00023134"/>
    </source>
</evidence>
<keyword evidence="1" id="KW-0547">Nucleotide-binding</keyword>
<dbReference type="PRINTS" id="PR00326">
    <property type="entry name" value="GTP1OBG"/>
</dbReference>
<dbReference type="GO" id="GO:0032543">
    <property type="term" value="P:mitochondrial translation"/>
    <property type="evidence" value="ECO:0007669"/>
    <property type="project" value="TreeGrafter"/>
</dbReference>
<accession>A0A8K0GHT4</accession>
<dbReference type="GO" id="GO:0003924">
    <property type="term" value="F:GTPase activity"/>
    <property type="evidence" value="ECO:0007669"/>
    <property type="project" value="TreeGrafter"/>
</dbReference>
<dbReference type="Proteomes" id="UP000801492">
    <property type="component" value="Unassembled WGS sequence"/>
</dbReference>
<reference evidence="4" key="1">
    <citation type="submission" date="2019-08" db="EMBL/GenBank/DDBJ databases">
        <title>The genome of the North American firefly Photinus pyralis.</title>
        <authorList>
            <consortium name="Photinus pyralis genome working group"/>
            <person name="Fallon T.R."/>
            <person name="Sander Lower S.E."/>
            <person name="Weng J.-K."/>
        </authorList>
    </citation>
    <scope>NUCLEOTIDE SEQUENCE</scope>
    <source>
        <strain evidence="4">TRF0915ILg1</strain>
        <tissue evidence="4">Whole body</tissue>
    </source>
</reference>
<protein>
    <recommendedName>
        <fullName evidence="3">CP-type G domain-containing protein</fullName>
    </recommendedName>
</protein>
<dbReference type="PANTHER" id="PTHR45782">
    <property type="entry name" value="MITOCHONDRIAL RIBOSOME-ASSOCIATED GTPASE 1"/>
    <property type="match status" value="1"/>
</dbReference>
<keyword evidence="5" id="KW-1185">Reference proteome</keyword>
<feature type="domain" description="CP-type G" evidence="3">
    <location>
        <begin position="33"/>
        <end position="205"/>
    </location>
</feature>
<dbReference type="CDD" id="cd01856">
    <property type="entry name" value="YlqF"/>
    <property type="match status" value="1"/>
</dbReference>
<evidence type="ECO:0000256" key="1">
    <source>
        <dbReference type="ARBA" id="ARBA00022741"/>
    </source>
</evidence>
<dbReference type="GO" id="GO:0005525">
    <property type="term" value="F:GTP binding"/>
    <property type="evidence" value="ECO:0007669"/>
    <property type="project" value="UniProtKB-KW"/>
</dbReference>
<organism evidence="4 5">
    <name type="scientific">Ignelater luminosus</name>
    <name type="common">Cucubano</name>
    <name type="synonym">Pyrophorus luminosus</name>
    <dbReference type="NCBI Taxonomy" id="2038154"/>
    <lineage>
        <taxon>Eukaryota</taxon>
        <taxon>Metazoa</taxon>
        <taxon>Ecdysozoa</taxon>
        <taxon>Arthropoda</taxon>
        <taxon>Hexapoda</taxon>
        <taxon>Insecta</taxon>
        <taxon>Pterygota</taxon>
        <taxon>Neoptera</taxon>
        <taxon>Endopterygota</taxon>
        <taxon>Coleoptera</taxon>
        <taxon>Polyphaga</taxon>
        <taxon>Elateriformia</taxon>
        <taxon>Elateroidea</taxon>
        <taxon>Elateridae</taxon>
        <taxon>Agrypninae</taxon>
        <taxon>Pyrophorini</taxon>
        <taxon>Ignelater</taxon>
    </lineage>
</organism>
<dbReference type="InterPro" id="IPR006073">
    <property type="entry name" value="GTP-bd"/>
</dbReference>